<accession>A0A974C772</accession>
<name>A0A974C772_XENLA</name>
<sequence>MLKEAVCPFLVLKSVGRKSLSLPLATSTSVRNFPLKDSNIEPRQFEEPHAFDNSENTQTQTTRTRKLWGICRNTGRRNARTNVRSPRHIKAHARARTRLRWRLRPTTCLQGRTEPDIPSTQRYRKLDHIKLDLRSQKGSYRIDNYPERVVNRLSGKDSNCYELLELQHTGLNNEPSSLLCSSKPYIKCTLDP</sequence>
<protein>
    <submittedName>
        <fullName evidence="1">Uncharacterized protein</fullName>
    </submittedName>
</protein>
<dbReference type="Proteomes" id="UP000694892">
    <property type="component" value="Chromosome 8L"/>
</dbReference>
<evidence type="ECO:0000313" key="2">
    <source>
        <dbReference type="Proteomes" id="UP000694892"/>
    </source>
</evidence>
<gene>
    <name evidence="1" type="ORF">XELAEV_18038621mg</name>
</gene>
<proteinExistence type="predicted"/>
<reference evidence="2" key="1">
    <citation type="journal article" date="2016" name="Nature">
        <title>Genome evolution in the allotetraploid frog Xenopus laevis.</title>
        <authorList>
            <person name="Session A.M."/>
            <person name="Uno Y."/>
            <person name="Kwon T."/>
            <person name="Chapman J.A."/>
            <person name="Toyoda A."/>
            <person name="Takahashi S."/>
            <person name="Fukui A."/>
            <person name="Hikosaka A."/>
            <person name="Suzuki A."/>
            <person name="Kondo M."/>
            <person name="van Heeringen S.J."/>
            <person name="Quigley I."/>
            <person name="Heinz S."/>
            <person name="Ogino H."/>
            <person name="Ochi H."/>
            <person name="Hellsten U."/>
            <person name="Lyons J.B."/>
            <person name="Simakov O."/>
            <person name="Putnam N."/>
            <person name="Stites J."/>
            <person name="Kuroki Y."/>
            <person name="Tanaka T."/>
            <person name="Michiue T."/>
            <person name="Watanabe M."/>
            <person name="Bogdanovic O."/>
            <person name="Lister R."/>
            <person name="Georgiou G."/>
            <person name="Paranjpe S.S."/>
            <person name="van Kruijsbergen I."/>
            <person name="Shu S."/>
            <person name="Carlson J."/>
            <person name="Kinoshita T."/>
            <person name="Ohta Y."/>
            <person name="Mawaribuchi S."/>
            <person name="Jenkins J."/>
            <person name="Grimwood J."/>
            <person name="Schmutz J."/>
            <person name="Mitros T."/>
            <person name="Mozaffari S.V."/>
            <person name="Suzuki Y."/>
            <person name="Haramoto Y."/>
            <person name="Yamamoto T.S."/>
            <person name="Takagi C."/>
            <person name="Heald R."/>
            <person name="Miller K."/>
            <person name="Haudenschild C."/>
            <person name="Kitzman J."/>
            <person name="Nakayama T."/>
            <person name="Izutsu Y."/>
            <person name="Robert J."/>
            <person name="Fortriede J."/>
            <person name="Burns K."/>
            <person name="Lotay V."/>
            <person name="Karimi K."/>
            <person name="Yasuoka Y."/>
            <person name="Dichmann D.S."/>
            <person name="Flajnik M.F."/>
            <person name="Houston D.W."/>
            <person name="Shendure J."/>
            <person name="DuPasquier L."/>
            <person name="Vize P.D."/>
            <person name="Zorn A.M."/>
            <person name="Ito M."/>
            <person name="Marcotte E.M."/>
            <person name="Wallingford J.B."/>
            <person name="Ito Y."/>
            <person name="Asashima M."/>
            <person name="Ueno N."/>
            <person name="Matsuda Y."/>
            <person name="Veenstra G.J."/>
            <person name="Fujiyama A."/>
            <person name="Harland R.M."/>
            <person name="Taira M."/>
            <person name="Rokhsar D.S."/>
        </authorList>
    </citation>
    <scope>NUCLEOTIDE SEQUENCE [LARGE SCALE GENOMIC DNA]</scope>
    <source>
        <strain evidence="2">J</strain>
    </source>
</reference>
<evidence type="ECO:0000313" key="1">
    <source>
        <dbReference type="EMBL" id="OCT67326.1"/>
    </source>
</evidence>
<organism evidence="1 2">
    <name type="scientific">Xenopus laevis</name>
    <name type="common">African clawed frog</name>
    <dbReference type="NCBI Taxonomy" id="8355"/>
    <lineage>
        <taxon>Eukaryota</taxon>
        <taxon>Metazoa</taxon>
        <taxon>Chordata</taxon>
        <taxon>Craniata</taxon>
        <taxon>Vertebrata</taxon>
        <taxon>Euteleostomi</taxon>
        <taxon>Amphibia</taxon>
        <taxon>Batrachia</taxon>
        <taxon>Anura</taxon>
        <taxon>Pipoidea</taxon>
        <taxon>Pipidae</taxon>
        <taxon>Xenopodinae</taxon>
        <taxon>Xenopus</taxon>
        <taxon>Xenopus</taxon>
    </lineage>
</organism>
<dbReference type="EMBL" id="CM004480">
    <property type="protein sequence ID" value="OCT67326.1"/>
    <property type="molecule type" value="Genomic_DNA"/>
</dbReference>
<dbReference type="AlphaFoldDB" id="A0A974C772"/>